<feature type="chain" id="PRO_5035859818" evidence="1">
    <location>
        <begin position="20"/>
        <end position="260"/>
    </location>
</feature>
<feature type="signal peptide" evidence="1">
    <location>
        <begin position="1"/>
        <end position="19"/>
    </location>
</feature>
<gene>
    <name evidence="3" type="primary">LOC123387982</name>
</gene>
<organism evidence="2 3">
    <name type="scientific">Mustela putorius furo</name>
    <name type="common">European domestic ferret</name>
    <name type="synonym">Mustela furo</name>
    <dbReference type="NCBI Taxonomy" id="9669"/>
    <lineage>
        <taxon>Eukaryota</taxon>
        <taxon>Metazoa</taxon>
        <taxon>Chordata</taxon>
        <taxon>Craniata</taxon>
        <taxon>Vertebrata</taxon>
        <taxon>Euteleostomi</taxon>
        <taxon>Mammalia</taxon>
        <taxon>Eutheria</taxon>
        <taxon>Laurasiatheria</taxon>
        <taxon>Carnivora</taxon>
        <taxon>Caniformia</taxon>
        <taxon>Musteloidea</taxon>
        <taxon>Mustelidae</taxon>
        <taxon>Mustelinae</taxon>
        <taxon>Mustela</taxon>
    </lineage>
</organism>
<proteinExistence type="predicted"/>
<evidence type="ECO:0000313" key="2">
    <source>
        <dbReference type="Proteomes" id="UP000000715"/>
    </source>
</evidence>
<dbReference type="RefSeq" id="XP_044922669.1">
    <property type="nucleotide sequence ID" value="XM_045066734.1"/>
</dbReference>
<evidence type="ECO:0000256" key="1">
    <source>
        <dbReference type="SAM" id="SignalP"/>
    </source>
</evidence>
<sequence length="260" mass="27690">MIRMNLAALPLLASRTSSCVRVKVCASLTSGSVTVTRTVKMAQMNISIVLGEHAQAIKLHAPMVNVSQTNTGATTSQTAQMELTRKTATTRRVNSSLVPMEPAITAVRNVMGKLTAETSLMKTIALRYVHTTSSSATVGCAFLTPTSATIIWTAKMAAMSILVAMRPAEATSSLATAATALVKMQFVTERTTVRITAMKTDAKAVVTIFVNATQVNGLVQSLENASQSQMFVMGLQIVQEEKMKTIARKGNTVMGICVLC</sequence>
<protein>
    <submittedName>
        <fullName evidence="3">Uncharacterized protein LOC123387982</fullName>
    </submittedName>
</protein>
<dbReference type="AlphaFoldDB" id="A0A8U0UND5"/>
<keyword evidence="2" id="KW-1185">Reference proteome</keyword>
<accession>A0A8U0UND5</accession>
<reference evidence="3" key="1">
    <citation type="submission" date="2025-08" db="UniProtKB">
        <authorList>
            <consortium name="RefSeq"/>
        </authorList>
    </citation>
    <scope>IDENTIFICATION</scope>
    <source>
        <tissue evidence="3">Brain</tissue>
    </source>
</reference>
<name>A0A8U0UND5_MUSPF</name>
<dbReference type="GeneID" id="123387982"/>
<evidence type="ECO:0000313" key="3">
    <source>
        <dbReference type="RefSeq" id="XP_044922669.1"/>
    </source>
</evidence>
<keyword evidence="1" id="KW-0732">Signal</keyword>
<dbReference type="Proteomes" id="UP000000715">
    <property type="component" value="Unplaced"/>
</dbReference>